<feature type="compositionally biased region" description="Polar residues" evidence="1">
    <location>
        <begin position="75"/>
        <end position="84"/>
    </location>
</feature>
<comment type="caution">
    <text evidence="2">The sequence shown here is derived from an EMBL/GenBank/DDBJ whole genome shotgun (WGS) entry which is preliminary data.</text>
</comment>
<feature type="compositionally biased region" description="Low complexity" evidence="1">
    <location>
        <begin position="473"/>
        <end position="488"/>
    </location>
</feature>
<reference evidence="2" key="1">
    <citation type="submission" date="2023-10" db="EMBL/GenBank/DDBJ databases">
        <title>Genome assembly of Pristionchus species.</title>
        <authorList>
            <person name="Yoshida K."/>
            <person name="Sommer R.J."/>
        </authorList>
    </citation>
    <scope>NUCLEOTIDE SEQUENCE</scope>
    <source>
        <strain evidence="2">RS0144</strain>
    </source>
</reference>
<feature type="compositionally biased region" description="Polar residues" evidence="1">
    <location>
        <begin position="157"/>
        <end position="176"/>
    </location>
</feature>
<feature type="compositionally biased region" description="Low complexity" evidence="1">
    <location>
        <begin position="431"/>
        <end position="447"/>
    </location>
</feature>
<feature type="region of interest" description="Disordered" evidence="1">
    <location>
        <begin position="1"/>
        <end position="100"/>
    </location>
</feature>
<organism evidence="2 3">
    <name type="scientific">Pristionchus entomophagus</name>
    <dbReference type="NCBI Taxonomy" id="358040"/>
    <lineage>
        <taxon>Eukaryota</taxon>
        <taxon>Metazoa</taxon>
        <taxon>Ecdysozoa</taxon>
        <taxon>Nematoda</taxon>
        <taxon>Chromadorea</taxon>
        <taxon>Rhabditida</taxon>
        <taxon>Rhabditina</taxon>
        <taxon>Diplogasteromorpha</taxon>
        <taxon>Diplogasteroidea</taxon>
        <taxon>Neodiplogasteridae</taxon>
        <taxon>Pristionchus</taxon>
    </lineage>
</organism>
<gene>
    <name evidence="2" type="ORF">PENTCL1PPCAC_16345</name>
</gene>
<keyword evidence="3" id="KW-1185">Reference proteome</keyword>
<feature type="region of interest" description="Disordered" evidence="1">
    <location>
        <begin position="150"/>
        <end position="404"/>
    </location>
</feature>
<feature type="non-terminal residue" evidence="2">
    <location>
        <position position="562"/>
    </location>
</feature>
<feature type="compositionally biased region" description="Basic and acidic residues" evidence="1">
    <location>
        <begin position="318"/>
        <end position="335"/>
    </location>
</feature>
<evidence type="ECO:0000256" key="1">
    <source>
        <dbReference type="SAM" id="MobiDB-lite"/>
    </source>
</evidence>
<dbReference type="AlphaFoldDB" id="A0AAV5TIP0"/>
<feature type="region of interest" description="Disordered" evidence="1">
    <location>
        <begin position="419"/>
        <end position="503"/>
    </location>
</feature>
<name>A0AAV5TIP0_9BILA</name>
<evidence type="ECO:0000313" key="3">
    <source>
        <dbReference type="Proteomes" id="UP001432027"/>
    </source>
</evidence>
<feature type="compositionally biased region" description="Low complexity" evidence="1">
    <location>
        <begin position="21"/>
        <end position="33"/>
    </location>
</feature>
<evidence type="ECO:0000313" key="2">
    <source>
        <dbReference type="EMBL" id="GMS94170.1"/>
    </source>
</evidence>
<feature type="compositionally biased region" description="Polar residues" evidence="1">
    <location>
        <begin position="351"/>
        <end position="361"/>
    </location>
</feature>
<feature type="compositionally biased region" description="Polar residues" evidence="1">
    <location>
        <begin position="265"/>
        <end position="316"/>
    </location>
</feature>
<feature type="compositionally biased region" description="Low complexity" evidence="1">
    <location>
        <begin position="87"/>
        <end position="100"/>
    </location>
</feature>
<dbReference type="Proteomes" id="UP001432027">
    <property type="component" value="Unassembled WGS sequence"/>
</dbReference>
<proteinExistence type="predicted"/>
<feature type="non-terminal residue" evidence="2">
    <location>
        <position position="1"/>
    </location>
</feature>
<protein>
    <submittedName>
        <fullName evidence="2">Uncharacterized protein</fullName>
    </submittedName>
</protein>
<sequence length="562" mass="60532">SPMRKAQRVVMSPVRTAIRVQKSSHSSQKSSPKSQKHLASPLRPSMTARDQTSARSPHVKTARESCVSGGVDTNARWTAPSTPRSPMMATSRDASASTMRTARAAFAAAPTPTDGRQQKGDVMQQLPSLRDLQQLPPAVSPHVQHTAIYGGGMEQPMVTSRTQSPATRSSVSNVVTAQGPRSPHVETGSPTNLLTARHKQSPSFTLRTGHERSRGPSTSPANLRTARDHSTPSQSPASRPRTAATRTPEHNTMPDSQLRQEDSYSEQSQFTFQMTPSGYTQKPTHSSQLTTGQQRTPTKTDNNSLYYSARQTTPSRTLRPDDVTLTKRTPKRDFSQHAGLEARSPLVRTAVDNTPSKQQPKCSLKSGCKPTHAPRIIPAGPDSDKDSPSNRTAIAPKTPERSLRTACDVSSWLYPSAPFADMRTPRTARGSVASPASSLLRSPAPSSHMMTAVSPDAASNSNNSNEEMATAQRPHSAAASPRPTSAARRSSDNWAAATTEPPAVAAATKPRVIVRANQSNGKIHVEVCLSFKLNTTGTIRVRGEMASVLHPRSVSVNGQQIW</sequence>
<accession>A0AAV5TIP0</accession>
<dbReference type="EMBL" id="BTSX01000004">
    <property type="protein sequence ID" value="GMS94170.1"/>
    <property type="molecule type" value="Genomic_DNA"/>
</dbReference>